<organism evidence="3 4">
    <name type="scientific">Forsythia ovata</name>
    <dbReference type="NCBI Taxonomy" id="205694"/>
    <lineage>
        <taxon>Eukaryota</taxon>
        <taxon>Viridiplantae</taxon>
        <taxon>Streptophyta</taxon>
        <taxon>Embryophyta</taxon>
        <taxon>Tracheophyta</taxon>
        <taxon>Spermatophyta</taxon>
        <taxon>Magnoliopsida</taxon>
        <taxon>eudicotyledons</taxon>
        <taxon>Gunneridae</taxon>
        <taxon>Pentapetalae</taxon>
        <taxon>asterids</taxon>
        <taxon>lamiids</taxon>
        <taxon>Lamiales</taxon>
        <taxon>Oleaceae</taxon>
        <taxon>Forsythieae</taxon>
        <taxon>Forsythia</taxon>
    </lineage>
</organism>
<feature type="region of interest" description="Disordered" evidence="2">
    <location>
        <begin position="95"/>
        <end position="127"/>
    </location>
</feature>
<feature type="compositionally biased region" description="Gly residues" evidence="2">
    <location>
        <begin position="234"/>
        <end position="285"/>
    </location>
</feature>
<evidence type="ECO:0000313" key="3">
    <source>
        <dbReference type="EMBL" id="KAL2508899.1"/>
    </source>
</evidence>
<evidence type="ECO:0000256" key="2">
    <source>
        <dbReference type="SAM" id="MobiDB-lite"/>
    </source>
</evidence>
<evidence type="ECO:0000313" key="4">
    <source>
        <dbReference type="Proteomes" id="UP001604277"/>
    </source>
</evidence>
<name>A0ABD1T868_9LAMI</name>
<comment type="caution">
    <text evidence="3">The sequence shown here is derived from an EMBL/GenBank/DDBJ whole genome shotgun (WGS) entry which is preliminary data.</text>
</comment>
<dbReference type="PANTHER" id="PTHR45868:SF93">
    <property type="entry name" value="OS12G0144600 PROTEIN"/>
    <property type="match status" value="1"/>
</dbReference>
<gene>
    <name evidence="3" type="ORF">Fot_32546</name>
</gene>
<dbReference type="PANTHER" id="PTHR45868">
    <property type="entry name" value="HEAVY METAL-ASSOCIATED ISOPRENYLATED PLANT PROTEIN 33-RELATED"/>
    <property type="match status" value="1"/>
</dbReference>
<reference evidence="4" key="1">
    <citation type="submission" date="2024-07" db="EMBL/GenBank/DDBJ databases">
        <title>Two chromosome-level genome assemblies of Korean endemic species Abeliophyllum distichum and Forsythia ovata (Oleaceae).</title>
        <authorList>
            <person name="Jang H."/>
        </authorList>
    </citation>
    <scope>NUCLEOTIDE SEQUENCE [LARGE SCALE GENOMIC DNA]</scope>
</reference>
<feature type="compositionally biased region" description="Gly residues" evidence="2">
    <location>
        <begin position="100"/>
        <end position="112"/>
    </location>
</feature>
<dbReference type="Proteomes" id="UP001604277">
    <property type="component" value="Unassembled WGS sequence"/>
</dbReference>
<feature type="compositionally biased region" description="Low complexity" evidence="2">
    <location>
        <begin position="113"/>
        <end position="127"/>
    </location>
</feature>
<proteinExistence type="predicted"/>
<feature type="compositionally biased region" description="Acidic residues" evidence="2">
    <location>
        <begin position="174"/>
        <end position="187"/>
    </location>
</feature>
<protein>
    <submittedName>
        <fullName evidence="3">Heavy metal-associated isoprenylated plant protein 33</fullName>
    </submittedName>
</protein>
<dbReference type="EMBL" id="JBFOLJ010000009">
    <property type="protein sequence ID" value="KAL2508899.1"/>
    <property type="molecule type" value="Genomic_DNA"/>
</dbReference>
<feature type="region of interest" description="Disordered" evidence="2">
    <location>
        <begin position="229"/>
        <end position="293"/>
    </location>
</feature>
<dbReference type="AlphaFoldDB" id="A0ABD1T868"/>
<keyword evidence="4" id="KW-1185">Reference proteome</keyword>
<dbReference type="Gene3D" id="3.30.70.100">
    <property type="match status" value="1"/>
</dbReference>
<sequence>MSLSKDGCKGNNNSYLEIPLCCLHRGREDKEESLKNWVYTTKIDSEQGKVTVSGNVDPATLIKKLAKSGKHAEIWGAPKPNNNNQNQLNNQLKNLQIDNGKGGNNKGQGQKGGNNQPKGGPQGGQNPQLQQLQQLQQMKGFQDLKLPPNFMKDMKMPPLNNKDQNPKSVKFNLPEDEGLTDDEFDDEFDDDEFDDDEFDDEINEPLKKPIMGNGHMGAPMPNIMNNMMMKGGAPPNGGNNGGNAGNGKKGGGGGGGGGNIPVQGNMGGGNQNQGGGKGGKNGGDGEYANGPYG</sequence>
<feature type="region of interest" description="Disordered" evidence="2">
    <location>
        <begin position="145"/>
        <end position="187"/>
    </location>
</feature>
<dbReference type="GO" id="GO:0046872">
    <property type="term" value="F:metal ion binding"/>
    <property type="evidence" value="ECO:0007669"/>
    <property type="project" value="UniProtKB-KW"/>
</dbReference>
<keyword evidence="1" id="KW-0479">Metal-binding</keyword>
<evidence type="ECO:0000256" key="1">
    <source>
        <dbReference type="ARBA" id="ARBA00022723"/>
    </source>
</evidence>
<accession>A0ABD1T868</accession>